<keyword evidence="2" id="KW-0689">Ribosomal protein</keyword>
<dbReference type="GO" id="GO:0005840">
    <property type="term" value="C:ribosome"/>
    <property type="evidence" value="ECO:0007669"/>
    <property type="project" value="UniProtKB-KW"/>
</dbReference>
<evidence type="ECO:0000256" key="2">
    <source>
        <dbReference type="ARBA" id="ARBA00022980"/>
    </source>
</evidence>
<feature type="compositionally biased region" description="Basic residues" evidence="4">
    <location>
        <begin position="100"/>
        <end position="117"/>
    </location>
</feature>
<evidence type="ECO:0000256" key="1">
    <source>
        <dbReference type="ARBA" id="ARBA00008760"/>
    </source>
</evidence>
<proteinExistence type="inferred from homology"/>
<feature type="region of interest" description="Disordered" evidence="4">
    <location>
        <begin position="84"/>
        <end position="117"/>
    </location>
</feature>
<dbReference type="SUPFAM" id="SSF143800">
    <property type="entry name" value="L28p-like"/>
    <property type="match status" value="1"/>
</dbReference>
<evidence type="ECO:0000313" key="5">
    <source>
        <dbReference type="EMBL" id="OGC52022.1"/>
    </source>
</evidence>
<organism evidence="5 6">
    <name type="scientific">candidate division WWE3 bacterium RIFCSPLOWO2_01_FULL_39_13</name>
    <dbReference type="NCBI Taxonomy" id="1802624"/>
    <lineage>
        <taxon>Bacteria</taxon>
        <taxon>Katanobacteria</taxon>
    </lineage>
</organism>
<dbReference type="Proteomes" id="UP000178771">
    <property type="component" value="Unassembled WGS sequence"/>
</dbReference>
<comment type="similarity">
    <text evidence="1">Belongs to the bacterial ribosomal protein bL28 family.</text>
</comment>
<dbReference type="Pfam" id="PF00830">
    <property type="entry name" value="Ribosomal_L28"/>
    <property type="match status" value="1"/>
</dbReference>
<protein>
    <recommendedName>
        <fullName evidence="7">50S ribosomal protein L28</fullName>
    </recommendedName>
</protein>
<dbReference type="GO" id="GO:0003735">
    <property type="term" value="F:structural constituent of ribosome"/>
    <property type="evidence" value="ECO:0007669"/>
    <property type="project" value="InterPro"/>
</dbReference>
<dbReference type="InterPro" id="IPR037147">
    <property type="entry name" value="Ribosomal_bL28_sf"/>
</dbReference>
<dbReference type="InterPro" id="IPR034704">
    <property type="entry name" value="Ribosomal_bL28/bL31-like_sf"/>
</dbReference>
<evidence type="ECO:0000256" key="3">
    <source>
        <dbReference type="ARBA" id="ARBA00023274"/>
    </source>
</evidence>
<evidence type="ECO:0000313" key="6">
    <source>
        <dbReference type="Proteomes" id="UP000178771"/>
    </source>
</evidence>
<gene>
    <name evidence="5" type="ORF">A2982_00230</name>
</gene>
<accession>A0A1F4V494</accession>
<dbReference type="GO" id="GO:1990904">
    <property type="term" value="C:ribonucleoprotein complex"/>
    <property type="evidence" value="ECO:0007669"/>
    <property type="project" value="UniProtKB-KW"/>
</dbReference>
<dbReference type="Gene3D" id="2.30.170.40">
    <property type="entry name" value="Ribosomal protein L28/L24"/>
    <property type="match status" value="1"/>
</dbReference>
<name>A0A1F4V494_UNCKA</name>
<dbReference type="AlphaFoldDB" id="A0A1F4V494"/>
<evidence type="ECO:0000256" key="4">
    <source>
        <dbReference type="SAM" id="MobiDB-lite"/>
    </source>
</evidence>
<keyword evidence="3" id="KW-0687">Ribonucleoprotein</keyword>
<reference evidence="5 6" key="1">
    <citation type="journal article" date="2016" name="Nat. Commun.">
        <title>Thousands of microbial genomes shed light on interconnected biogeochemical processes in an aquifer system.</title>
        <authorList>
            <person name="Anantharaman K."/>
            <person name="Brown C.T."/>
            <person name="Hug L.A."/>
            <person name="Sharon I."/>
            <person name="Castelle C.J."/>
            <person name="Probst A.J."/>
            <person name="Thomas B.C."/>
            <person name="Singh A."/>
            <person name="Wilkins M.J."/>
            <person name="Karaoz U."/>
            <person name="Brodie E.L."/>
            <person name="Williams K.H."/>
            <person name="Hubbard S.S."/>
            <person name="Banfield J.F."/>
        </authorList>
    </citation>
    <scope>NUCLEOTIDE SEQUENCE [LARGE SCALE GENOMIC DNA]</scope>
</reference>
<sequence>MGISCDICEKSPLRAKKVTLIWGLKYRSIVRRKPNLRKTVLNVEGENTKAKVCAKCLKSIKRGKIKGLSMPLYPGEIREEKKAGVQVAANSKPEIDSKTKGKATSKAKSRRSSFLKT</sequence>
<comment type="caution">
    <text evidence="5">The sequence shown here is derived from an EMBL/GenBank/DDBJ whole genome shotgun (WGS) entry which is preliminary data.</text>
</comment>
<dbReference type="EMBL" id="MEVH01000007">
    <property type="protein sequence ID" value="OGC52022.1"/>
    <property type="molecule type" value="Genomic_DNA"/>
</dbReference>
<evidence type="ECO:0008006" key="7">
    <source>
        <dbReference type="Google" id="ProtNLM"/>
    </source>
</evidence>
<dbReference type="InterPro" id="IPR026569">
    <property type="entry name" value="Ribosomal_bL28"/>
</dbReference>